<accession>A0ABQ1IXV4</accession>
<dbReference type="Proteomes" id="UP000614261">
    <property type="component" value="Unassembled WGS sequence"/>
</dbReference>
<proteinExistence type="predicted"/>
<evidence type="ECO:0000313" key="2">
    <source>
        <dbReference type="EMBL" id="GGB55100.1"/>
    </source>
</evidence>
<gene>
    <name evidence="2" type="ORF">GCM10010833_07240</name>
</gene>
<evidence type="ECO:0000313" key="3">
    <source>
        <dbReference type="Proteomes" id="UP000614261"/>
    </source>
</evidence>
<evidence type="ECO:0008006" key="4">
    <source>
        <dbReference type="Google" id="ProtNLM"/>
    </source>
</evidence>
<organism evidence="2 3">
    <name type="scientific">Blastomonas aquatica</name>
    <dbReference type="NCBI Taxonomy" id="1510276"/>
    <lineage>
        <taxon>Bacteria</taxon>
        <taxon>Pseudomonadati</taxon>
        <taxon>Pseudomonadota</taxon>
        <taxon>Alphaproteobacteria</taxon>
        <taxon>Sphingomonadales</taxon>
        <taxon>Sphingomonadaceae</taxon>
        <taxon>Blastomonas</taxon>
    </lineage>
</organism>
<feature type="compositionally biased region" description="Polar residues" evidence="1">
    <location>
        <begin position="39"/>
        <end position="49"/>
    </location>
</feature>
<dbReference type="EMBL" id="BMGD01000001">
    <property type="protein sequence ID" value="GGB55100.1"/>
    <property type="molecule type" value="Genomic_DNA"/>
</dbReference>
<feature type="compositionally biased region" description="Low complexity" evidence="1">
    <location>
        <begin position="15"/>
        <end position="38"/>
    </location>
</feature>
<comment type="caution">
    <text evidence="2">The sequence shown here is derived from an EMBL/GenBank/DDBJ whole genome shotgun (WGS) entry which is preliminary data.</text>
</comment>
<feature type="region of interest" description="Disordered" evidence="1">
    <location>
        <begin position="15"/>
        <end position="49"/>
    </location>
</feature>
<protein>
    <recommendedName>
        <fullName evidence="4">DUF4352 domain-containing protein</fullName>
    </recommendedName>
</protein>
<evidence type="ECO:0000256" key="1">
    <source>
        <dbReference type="SAM" id="MobiDB-lite"/>
    </source>
</evidence>
<name>A0ABQ1IXV4_9SPHN</name>
<keyword evidence="3" id="KW-1185">Reference proteome</keyword>
<reference evidence="3" key="1">
    <citation type="journal article" date="2019" name="Int. J. Syst. Evol. Microbiol.">
        <title>The Global Catalogue of Microorganisms (GCM) 10K type strain sequencing project: providing services to taxonomists for standard genome sequencing and annotation.</title>
        <authorList>
            <consortium name="The Broad Institute Genomics Platform"/>
            <consortium name="The Broad Institute Genome Sequencing Center for Infectious Disease"/>
            <person name="Wu L."/>
            <person name="Ma J."/>
        </authorList>
    </citation>
    <scope>NUCLEOTIDE SEQUENCE [LARGE SCALE GENOMIC DNA]</scope>
    <source>
        <strain evidence="3">CGMCC 1.12851</strain>
    </source>
</reference>
<sequence length="179" mass="18846">MLLSLPILLVAGCGSDPASDPSASNPDTPAPAAAQPQPGRTNGGSLWQGGEQQSIDLQSAHPNGVVLQLTSIQSRQMETAIGIRVLNGRDRAIELNRFNNRNGYIVLDSGERLYLSPPANNTKVSIPAGQTFEGELVFLGRLPPVQSAVLILNENASADNEHTSTPGFRIDLPLTGAVS</sequence>